<keyword evidence="1 3" id="KW-0378">Hydrolase</keyword>
<organism evidence="3 4">
    <name type="scientific">Rheinheimera tilapiae</name>
    <dbReference type="NCBI Taxonomy" id="875043"/>
    <lineage>
        <taxon>Bacteria</taxon>
        <taxon>Pseudomonadati</taxon>
        <taxon>Pseudomonadota</taxon>
        <taxon>Gammaproteobacteria</taxon>
        <taxon>Chromatiales</taxon>
        <taxon>Chromatiaceae</taxon>
        <taxon>Rheinheimera</taxon>
    </lineage>
</organism>
<dbReference type="RefSeq" id="WP_377242922.1">
    <property type="nucleotide sequence ID" value="NZ_JBHLXP010000001.1"/>
</dbReference>
<dbReference type="Gene3D" id="3.40.50.850">
    <property type="entry name" value="Isochorismatase-like"/>
    <property type="match status" value="1"/>
</dbReference>
<dbReference type="Pfam" id="PF00857">
    <property type="entry name" value="Isochorismatase"/>
    <property type="match status" value="1"/>
</dbReference>
<dbReference type="GO" id="GO:0016787">
    <property type="term" value="F:hydrolase activity"/>
    <property type="evidence" value="ECO:0007669"/>
    <property type="project" value="UniProtKB-KW"/>
</dbReference>
<dbReference type="InterPro" id="IPR036380">
    <property type="entry name" value="Isochorismatase-like_sf"/>
</dbReference>
<evidence type="ECO:0000313" key="4">
    <source>
        <dbReference type="Proteomes" id="UP001589813"/>
    </source>
</evidence>
<reference evidence="3 4" key="1">
    <citation type="submission" date="2024-09" db="EMBL/GenBank/DDBJ databases">
        <authorList>
            <person name="Sun Q."/>
            <person name="Mori K."/>
        </authorList>
    </citation>
    <scope>NUCLEOTIDE SEQUENCE [LARGE SCALE GENOMIC DNA]</scope>
    <source>
        <strain evidence="3 4">KCTC 23315</strain>
    </source>
</reference>
<dbReference type="Proteomes" id="UP001589813">
    <property type="component" value="Unassembled WGS sequence"/>
</dbReference>
<dbReference type="InterPro" id="IPR000868">
    <property type="entry name" value="Isochorismatase-like_dom"/>
</dbReference>
<protein>
    <submittedName>
        <fullName evidence="3">Cysteine hydrolase family protein</fullName>
    </submittedName>
</protein>
<sequence>MQKSALLIIDVQNDYFPAGAFPLADTDNTLTAIELAIQKAQSANMPVVIVQHIADANAGVAPFFNPGTEGADIHPRILQLAPTAPIVIKHYADSFVQTNLADTLAQLEVTDLILCGMMTQNCVTHTALSLSTDNYKSVTVLTDATTTVSPLLHAIALHALSTRVRLAPVAAAL</sequence>
<keyword evidence="4" id="KW-1185">Reference proteome</keyword>
<feature type="domain" description="Isochorismatase-like" evidence="2">
    <location>
        <begin position="4"/>
        <end position="163"/>
    </location>
</feature>
<proteinExistence type="predicted"/>
<gene>
    <name evidence="3" type="ORF">ACFFJP_09870</name>
</gene>
<dbReference type="InterPro" id="IPR050272">
    <property type="entry name" value="Isochorismatase-like_hydrls"/>
</dbReference>
<dbReference type="EMBL" id="JBHLXP010000001">
    <property type="protein sequence ID" value="MFC0048594.1"/>
    <property type="molecule type" value="Genomic_DNA"/>
</dbReference>
<evidence type="ECO:0000256" key="1">
    <source>
        <dbReference type="ARBA" id="ARBA00022801"/>
    </source>
</evidence>
<evidence type="ECO:0000313" key="3">
    <source>
        <dbReference type="EMBL" id="MFC0048594.1"/>
    </source>
</evidence>
<evidence type="ECO:0000259" key="2">
    <source>
        <dbReference type="Pfam" id="PF00857"/>
    </source>
</evidence>
<dbReference type="PANTHER" id="PTHR43540:SF15">
    <property type="entry name" value="BLR5631 PROTEIN"/>
    <property type="match status" value="1"/>
</dbReference>
<name>A0ABV6BDZ9_9GAMM</name>
<dbReference type="PANTHER" id="PTHR43540">
    <property type="entry name" value="PEROXYUREIDOACRYLATE/UREIDOACRYLATE AMIDOHYDROLASE-RELATED"/>
    <property type="match status" value="1"/>
</dbReference>
<accession>A0ABV6BDZ9</accession>
<comment type="caution">
    <text evidence="3">The sequence shown here is derived from an EMBL/GenBank/DDBJ whole genome shotgun (WGS) entry which is preliminary data.</text>
</comment>
<dbReference type="SUPFAM" id="SSF52499">
    <property type="entry name" value="Isochorismatase-like hydrolases"/>
    <property type="match status" value="1"/>
</dbReference>